<feature type="chain" id="PRO_5014863291" description="DUF5667 domain-containing protein" evidence="1">
    <location>
        <begin position="31"/>
        <end position="204"/>
    </location>
</feature>
<proteinExistence type="predicted"/>
<evidence type="ECO:0008006" key="4">
    <source>
        <dbReference type="Google" id="ProtNLM"/>
    </source>
</evidence>
<comment type="caution">
    <text evidence="2">The sequence shown here is derived from an EMBL/GenBank/DDBJ whole genome shotgun (WGS) entry which is preliminary data.</text>
</comment>
<accession>A0A2M6WGD0</accession>
<keyword evidence="1" id="KW-0732">Signal</keyword>
<evidence type="ECO:0000313" key="3">
    <source>
        <dbReference type="Proteomes" id="UP000229530"/>
    </source>
</evidence>
<feature type="non-terminal residue" evidence="2">
    <location>
        <position position="204"/>
    </location>
</feature>
<name>A0A2M6WGD0_9BACT</name>
<reference evidence="3" key="1">
    <citation type="submission" date="2017-09" db="EMBL/GenBank/DDBJ databases">
        <title>Depth-based differentiation of microbial function through sediment-hosted aquifers and enrichment of novel symbionts in the deep terrestrial subsurface.</title>
        <authorList>
            <person name="Probst A.J."/>
            <person name="Ladd B."/>
            <person name="Jarett J.K."/>
            <person name="Geller-Mcgrath D.E."/>
            <person name="Sieber C.M.K."/>
            <person name="Emerson J.B."/>
            <person name="Anantharaman K."/>
            <person name="Thomas B.C."/>
            <person name="Malmstrom R."/>
            <person name="Stieglmeier M."/>
            <person name="Klingl A."/>
            <person name="Woyke T."/>
            <person name="Ryan C.M."/>
            <person name="Banfield J.F."/>
        </authorList>
    </citation>
    <scope>NUCLEOTIDE SEQUENCE [LARGE SCALE GENOMIC DNA]</scope>
</reference>
<protein>
    <recommendedName>
        <fullName evidence="4">DUF5667 domain-containing protein</fullName>
    </recommendedName>
</protein>
<dbReference type="EMBL" id="PFBE01000012">
    <property type="protein sequence ID" value="PIT91863.1"/>
    <property type="molecule type" value="Genomic_DNA"/>
</dbReference>
<gene>
    <name evidence="2" type="ORF">COU12_00745</name>
</gene>
<feature type="signal peptide" evidence="1">
    <location>
        <begin position="1"/>
        <end position="30"/>
    </location>
</feature>
<dbReference type="Proteomes" id="UP000229530">
    <property type="component" value="Unassembled WGS sequence"/>
</dbReference>
<dbReference type="AlphaFoldDB" id="A0A2M6WGD0"/>
<sequence>MRNLFNARRLLATALALAIIAGTLPASAFAQSTNKVPAGMELCAKAAEIATRFGRLAAFNVDFRAGIQTAVLNKAVGYIRDEIFGKTNIKIEELISDPLLAVGNFLSSAFNDLIENTMKTAVDNQVTEIENALKDELVNIGRESADEDIIDAAEEATRSAADLAAGLTTVPTIDERVIARQEVTLKKLKDKLNKQIKEQKIAEV</sequence>
<organism evidence="2 3">
    <name type="scientific">Candidatus Jorgensenbacteria bacterium CG10_big_fil_rev_8_21_14_0_10_54_38</name>
    <dbReference type="NCBI Taxonomy" id="1974593"/>
    <lineage>
        <taxon>Bacteria</taxon>
        <taxon>Candidatus Joergenseniibacteriota</taxon>
    </lineage>
</organism>
<evidence type="ECO:0000256" key="1">
    <source>
        <dbReference type="SAM" id="SignalP"/>
    </source>
</evidence>
<evidence type="ECO:0000313" key="2">
    <source>
        <dbReference type="EMBL" id="PIT91863.1"/>
    </source>
</evidence>